<evidence type="ECO:0000313" key="1">
    <source>
        <dbReference type="EMBL" id="KKL78661.1"/>
    </source>
</evidence>
<comment type="caution">
    <text evidence="1">The sequence shown here is derived from an EMBL/GenBank/DDBJ whole genome shotgun (WGS) entry which is preliminary data.</text>
</comment>
<proteinExistence type="predicted"/>
<dbReference type="AlphaFoldDB" id="A0A0F9FJI8"/>
<gene>
    <name evidence="1" type="ORF">LCGC14_2022600</name>
</gene>
<name>A0A0F9FJI8_9ZZZZ</name>
<organism evidence="1">
    <name type="scientific">marine sediment metagenome</name>
    <dbReference type="NCBI Taxonomy" id="412755"/>
    <lineage>
        <taxon>unclassified sequences</taxon>
        <taxon>metagenomes</taxon>
        <taxon>ecological metagenomes</taxon>
    </lineage>
</organism>
<reference evidence="1" key="1">
    <citation type="journal article" date="2015" name="Nature">
        <title>Complex archaea that bridge the gap between prokaryotes and eukaryotes.</title>
        <authorList>
            <person name="Spang A."/>
            <person name="Saw J.H."/>
            <person name="Jorgensen S.L."/>
            <person name="Zaremba-Niedzwiedzka K."/>
            <person name="Martijn J."/>
            <person name="Lind A.E."/>
            <person name="van Eijk R."/>
            <person name="Schleper C."/>
            <person name="Guy L."/>
            <person name="Ettema T.J."/>
        </authorList>
    </citation>
    <scope>NUCLEOTIDE SEQUENCE</scope>
</reference>
<dbReference type="EMBL" id="LAZR01023387">
    <property type="protein sequence ID" value="KKL78661.1"/>
    <property type="molecule type" value="Genomic_DNA"/>
</dbReference>
<sequence length="56" mass="6765">MHAPLVKPIFEYIEYLKYINSKHRNYAAHRTFDLQSENYDLIDNRLLDNGEKHLCL</sequence>
<accession>A0A0F9FJI8</accession>
<protein>
    <submittedName>
        <fullName evidence="1">Uncharacterized protein</fullName>
    </submittedName>
</protein>